<protein>
    <submittedName>
        <fullName evidence="1">Uncharacterized protein</fullName>
    </submittedName>
</protein>
<dbReference type="HOGENOM" id="CLU_1210856_0_0_1"/>
<proteinExistence type="predicted"/>
<organism evidence="1 2">
    <name type="scientific">Daphnia pulex</name>
    <name type="common">Water flea</name>
    <dbReference type="NCBI Taxonomy" id="6669"/>
    <lineage>
        <taxon>Eukaryota</taxon>
        <taxon>Metazoa</taxon>
        <taxon>Ecdysozoa</taxon>
        <taxon>Arthropoda</taxon>
        <taxon>Crustacea</taxon>
        <taxon>Branchiopoda</taxon>
        <taxon>Diplostraca</taxon>
        <taxon>Cladocera</taxon>
        <taxon>Anomopoda</taxon>
        <taxon>Daphniidae</taxon>
        <taxon>Daphnia</taxon>
    </lineage>
</organism>
<accession>E9G6E6</accession>
<dbReference type="EMBL" id="GL732533">
    <property type="protein sequence ID" value="EFX85005.1"/>
    <property type="molecule type" value="Genomic_DNA"/>
</dbReference>
<dbReference type="AlphaFoldDB" id="E9G6E6"/>
<dbReference type="Proteomes" id="UP000000305">
    <property type="component" value="Unassembled WGS sequence"/>
</dbReference>
<dbReference type="PANTHER" id="PTHR23263:SF124">
    <property type="entry name" value="SMALL PROLINE-RICH PROTEIN 3"/>
    <property type="match status" value="1"/>
</dbReference>
<evidence type="ECO:0000313" key="2">
    <source>
        <dbReference type="Proteomes" id="UP000000305"/>
    </source>
</evidence>
<reference evidence="1 2" key="1">
    <citation type="journal article" date="2011" name="Science">
        <title>The ecoresponsive genome of Daphnia pulex.</title>
        <authorList>
            <person name="Colbourne J.K."/>
            <person name="Pfrender M.E."/>
            <person name="Gilbert D."/>
            <person name="Thomas W.K."/>
            <person name="Tucker A."/>
            <person name="Oakley T.H."/>
            <person name="Tokishita S."/>
            <person name="Aerts A."/>
            <person name="Arnold G.J."/>
            <person name="Basu M.K."/>
            <person name="Bauer D.J."/>
            <person name="Caceres C.E."/>
            <person name="Carmel L."/>
            <person name="Casola C."/>
            <person name="Choi J.H."/>
            <person name="Detter J.C."/>
            <person name="Dong Q."/>
            <person name="Dusheyko S."/>
            <person name="Eads B.D."/>
            <person name="Frohlich T."/>
            <person name="Geiler-Samerotte K.A."/>
            <person name="Gerlach D."/>
            <person name="Hatcher P."/>
            <person name="Jogdeo S."/>
            <person name="Krijgsveld J."/>
            <person name="Kriventseva E.V."/>
            <person name="Kultz D."/>
            <person name="Laforsch C."/>
            <person name="Lindquist E."/>
            <person name="Lopez J."/>
            <person name="Manak J.R."/>
            <person name="Muller J."/>
            <person name="Pangilinan J."/>
            <person name="Patwardhan R.P."/>
            <person name="Pitluck S."/>
            <person name="Pritham E.J."/>
            <person name="Rechtsteiner A."/>
            <person name="Rho M."/>
            <person name="Rogozin I.B."/>
            <person name="Sakarya O."/>
            <person name="Salamov A."/>
            <person name="Schaack S."/>
            <person name="Shapiro H."/>
            <person name="Shiga Y."/>
            <person name="Skalitzky C."/>
            <person name="Smith Z."/>
            <person name="Souvorov A."/>
            <person name="Sung W."/>
            <person name="Tang Z."/>
            <person name="Tsuchiya D."/>
            <person name="Tu H."/>
            <person name="Vos H."/>
            <person name="Wang M."/>
            <person name="Wolf Y.I."/>
            <person name="Yamagata H."/>
            <person name="Yamada T."/>
            <person name="Ye Y."/>
            <person name="Shaw J.R."/>
            <person name="Andrews J."/>
            <person name="Crease T.J."/>
            <person name="Tang H."/>
            <person name="Lucas S.M."/>
            <person name="Robertson H.M."/>
            <person name="Bork P."/>
            <person name="Koonin E.V."/>
            <person name="Zdobnov E.M."/>
            <person name="Grigoriev I.V."/>
            <person name="Lynch M."/>
            <person name="Boore J.L."/>
        </authorList>
    </citation>
    <scope>NUCLEOTIDE SEQUENCE [LARGE SCALE GENOMIC DNA]</scope>
</reference>
<dbReference type="PhylomeDB" id="E9G6E6"/>
<dbReference type="KEGG" id="dpx:DAPPUDRAFT_314516"/>
<name>E9G6E6_DAPPU</name>
<dbReference type="PANTHER" id="PTHR23263">
    <property type="entry name" value="SMALL PROLINE-RICH PROTEIN"/>
    <property type="match status" value="1"/>
</dbReference>
<evidence type="ECO:0000313" key="1">
    <source>
        <dbReference type="EMBL" id="EFX85005.1"/>
    </source>
</evidence>
<keyword evidence="2" id="KW-1185">Reference proteome</keyword>
<dbReference type="InParanoid" id="E9G6E6"/>
<gene>
    <name evidence="1" type="ORF">DAPPUDRAFT_314516</name>
</gene>
<sequence length="242" mass="26873">MSLRDLSMFNIIPSNIRSNVNLQKERTVTLEGHGEKRVMQRCRGWLTTASLLGVVSFKAGSTSGVLMFPGYVGCQTTTPPPYYATTTGSYTTKAQECYTTIHDAPSCNTESRSITLRVDGYAVSHSALKYYSAPSYYTTKGTETLDYACCPILPHLRLLTAKYYSAPIYTTTTEAAKYYAVPTCNTEAALSCYVELKHYTGAPVYYTTIYVRPSYYNTTAPKYYTEKAAYNTTTYAACNSPD</sequence>